<name>A0A8X8XA49_SALSN</name>
<dbReference type="EMBL" id="PNBA02000010">
    <property type="protein sequence ID" value="KAG6409735.1"/>
    <property type="molecule type" value="Genomic_DNA"/>
</dbReference>
<dbReference type="Proteomes" id="UP000298416">
    <property type="component" value="Unassembled WGS sequence"/>
</dbReference>
<evidence type="ECO:0000313" key="1">
    <source>
        <dbReference type="EMBL" id="KAG6409735.1"/>
    </source>
</evidence>
<sequence length="68" mass="8105">MELVSSSLMKEFVDSFFLLLLKTQNFIYKRFVKLVDVYRLLEDQIDVPSVALQVAQGKTLVYMEWKLW</sequence>
<reference evidence="1" key="1">
    <citation type="submission" date="2018-01" db="EMBL/GenBank/DDBJ databases">
        <authorList>
            <person name="Mao J.F."/>
        </authorList>
    </citation>
    <scope>NUCLEOTIDE SEQUENCE</scope>
    <source>
        <strain evidence="1">Huo1</strain>
        <tissue evidence="1">Leaf</tissue>
    </source>
</reference>
<proteinExistence type="predicted"/>
<gene>
    <name evidence="1" type="ORF">SASPL_127777</name>
</gene>
<evidence type="ECO:0000313" key="2">
    <source>
        <dbReference type="Proteomes" id="UP000298416"/>
    </source>
</evidence>
<dbReference type="AlphaFoldDB" id="A0A8X8XA49"/>
<comment type="caution">
    <text evidence="1">The sequence shown here is derived from an EMBL/GenBank/DDBJ whole genome shotgun (WGS) entry which is preliminary data.</text>
</comment>
<organism evidence="1">
    <name type="scientific">Salvia splendens</name>
    <name type="common">Scarlet sage</name>
    <dbReference type="NCBI Taxonomy" id="180675"/>
    <lineage>
        <taxon>Eukaryota</taxon>
        <taxon>Viridiplantae</taxon>
        <taxon>Streptophyta</taxon>
        <taxon>Embryophyta</taxon>
        <taxon>Tracheophyta</taxon>
        <taxon>Spermatophyta</taxon>
        <taxon>Magnoliopsida</taxon>
        <taxon>eudicotyledons</taxon>
        <taxon>Gunneridae</taxon>
        <taxon>Pentapetalae</taxon>
        <taxon>asterids</taxon>
        <taxon>lamiids</taxon>
        <taxon>Lamiales</taxon>
        <taxon>Lamiaceae</taxon>
        <taxon>Nepetoideae</taxon>
        <taxon>Mentheae</taxon>
        <taxon>Salviinae</taxon>
        <taxon>Salvia</taxon>
        <taxon>Salvia subgen. Calosphace</taxon>
        <taxon>core Calosphace</taxon>
    </lineage>
</organism>
<reference evidence="1" key="2">
    <citation type="submission" date="2020-08" db="EMBL/GenBank/DDBJ databases">
        <title>Plant Genome Project.</title>
        <authorList>
            <person name="Zhang R.-G."/>
        </authorList>
    </citation>
    <scope>NUCLEOTIDE SEQUENCE</scope>
    <source>
        <strain evidence="1">Huo1</strain>
        <tissue evidence="1">Leaf</tissue>
    </source>
</reference>
<accession>A0A8X8XA49</accession>
<keyword evidence="2" id="KW-1185">Reference proteome</keyword>
<protein>
    <submittedName>
        <fullName evidence="1">Uncharacterized protein</fullName>
    </submittedName>
</protein>